<evidence type="ECO:0008006" key="4">
    <source>
        <dbReference type="Google" id="ProtNLM"/>
    </source>
</evidence>
<feature type="chain" id="PRO_5035875001" description="Secreted protein" evidence="1">
    <location>
        <begin position="18"/>
        <end position="110"/>
    </location>
</feature>
<proteinExistence type="predicted"/>
<dbReference type="Proteomes" id="UP000708148">
    <property type="component" value="Unassembled WGS sequence"/>
</dbReference>
<dbReference type="EMBL" id="CAJHUC010002936">
    <property type="protein sequence ID" value="CAD7704628.1"/>
    <property type="molecule type" value="Genomic_DNA"/>
</dbReference>
<evidence type="ECO:0000256" key="1">
    <source>
        <dbReference type="SAM" id="SignalP"/>
    </source>
</evidence>
<accession>A0A8S1JC25</accession>
<evidence type="ECO:0000313" key="2">
    <source>
        <dbReference type="EMBL" id="CAD7704628.1"/>
    </source>
</evidence>
<protein>
    <recommendedName>
        <fullName evidence="4">Secreted protein</fullName>
    </recommendedName>
</protein>
<comment type="caution">
    <text evidence="2">The sequence shown here is derived from an EMBL/GenBank/DDBJ whole genome shotgun (WGS) entry which is preliminary data.</text>
</comment>
<organism evidence="2 3">
    <name type="scientific">Ostreobium quekettii</name>
    <dbReference type="NCBI Taxonomy" id="121088"/>
    <lineage>
        <taxon>Eukaryota</taxon>
        <taxon>Viridiplantae</taxon>
        <taxon>Chlorophyta</taxon>
        <taxon>core chlorophytes</taxon>
        <taxon>Ulvophyceae</taxon>
        <taxon>TCBD clade</taxon>
        <taxon>Bryopsidales</taxon>
        <taxon>Ostreobineae</taxon>
        <taxon>Ostreobiaceae</taxon>
        <taxon>Ostreobium</taxon>
    </lineage>
</organism>
<keyword evidence="1" id="KW-0732">Signal</keyword>
<gene>
    <name evidence="2" type="ORF">OSTQU699_LOCUS9983</name>
</gene>
<evidence type="ECO:0000313" key="3">
    <source>
        <dbReference type="Proteomes" id="UP000708148"/>
    </source>
</evidence>
<keyword evidence="3" id="KW-1185">Reference proteome</keyword>
<dbReference type="AlphaFoldDB" id="A0A8S1JC25"/>
<feature type="signal peptide" evidence="1">
    <location>
        <begin position="1"/>
        <end position="17"/>
    </location>
</feature>
<name>A0A8S1JC25_9CHLO</name>
<reference evidence="2" key="1">
    <citation type="submission" date="2020-12" db="EMBL/GenBank/DDBJ databases">
        <authorList>
            <person name="Iha C."/>
        </authorList>
    </citation>
    <scope>NUCLEOTIDE SEQUENCE</scope>
</reference>
<sequence length="110" mass="12589">MLSMCFLLHLLLTDVLCISNSFGEDQSILWTLSYEGCDLLWLLACYFSDSAMCCRARCACCKNFKKREWDCQLWVEATAAGQTHRTAPEDCSIPQLFSLLQHEVCMVYVT</sequence>